<evidence type="ECO:0000313" key="5">
    <source>
        <dbReference type="Proteomes" id="UP000192333"/>
    </source>
</evidence>
<protein>
    <submittedName>
        <fullName evidence="1">Uncharacterized protein</fullName>
    </submittedName>
</protein>
<gene>
    <name evidence="1" type="ORF">SAMN00777080_1077</name>
    <name evidence="2" type="ORF">SAMN00777080_2780</name>
    <name evidence="3" type="ORF">SAMN00777080_2785</name>
    <name evidence="4" type="ORF">SAMN00777080_2823</name>
</gene>
<dbReference type="EMBL" id="LT838813">
    <property type="protein sequence ID" value="SMD42523.1"/>
    <property type="molecule type" value="Genomic_DNA"/>
</dbReference>
<evidence type="ECO:0000313" key="4">
    <source>
        <dbReference type="EMBL" id="SMD44205.1"/>
    </source>
</evidence>
<evidence type="ECO:0000313" key="2">
    <source>
        <dbReference type="EMBL" id="SMD44165.1"/>
    </source>
</evidence>
<evidence type="ECO:0000313" key="3">
    <source>
        <dbReference type="EMBL" id="SMD44169.1"/>
    </source>
</evidence>
<dbReference type="AlphaFoldDB" id="A0A1W2H0U1"/>
<keyword evidence="5" id="KW-1185">Reference proteome</keyword>
<reference evidence="1" key="1">
    <citation type="submission" date="2017-04" db="EMBL/GenBank/DDBJ databases">
        <authorList>
            <person name="Afonso C.L."/>
            <person name="Miller P.J."/>
            <person name="Scott M.A."/>
            <person name="Spackman E."/>
            <person name="Goraichik I."/>
            <person name="Dimitrov K.M."/>
            <person name="Suarez D.L."/>
            <person name="Swayne D.E."/>
        </authorList>
    </citation>
    <scope>NUCLEOTIDE SEQUENCE [LARGE SCALE GENOMIC DNA]</scope>
    <source>
        <strain evidence="1">DSM 16537</strain>
    </source>
</reference>
<accession>A0A1W2H0U1</accession>
<dbReference type="EMBL" id="LT838813">
    <property type="protein sequence ID" value="SMD44205.1"/>
    <property type="molecule type" value="Genomic_DNA"/>
</dbReference>
<proteinExistence type="predicted"/>
<evidence type="ECO:0000313" key="1">
    <source>
        <dbReference type="EMBL" id="SMD42523.1"/>
    </source>
</evidence>
<reference evidence="5" key="2">
    <citation type="submission" date="2017-04" db="EMBL/GenBank/DDBJ databases">
        <authorList>
            <person name="Varghese N."/>
            <person name="Submissions S."/>
        </authorList>
    </citation>
    <scope>NUCLEOTIDE SEQUENCE [LARGE SCALE GENOMIC DNA]</scope>
    <source>
        <strain evidence="5">DSM 16537</strain>
    </source>
</reference>
<sequence>MPAPSLHSHYRNFIATTSRSAPYASPNHRCRFPLSIWPDSIEFTCSLKWPVLRSCQLNPGCDVASISDRPPHFVIGTNVTTYFSHRNLPYRGFVTGSFSFSSISTHLRGSMSPFFLTAHHILVSQICSVR</sequence>
<dbReference type="EMBL" id="LT838813">
    <property type="protein sequence ID" value="SMD44165.1"/>
    <property type="molecule type" value="Genomic_DNA"/>
</dbReference>
<organism evidence="1 5">
    <name type="scientific">Aquiflexum balticum DSM 16537</name>
    <dbReference type="NCBI Taxonomy" id="758820"/>
    <lineage>
        <taxon>Bacteria</taxon>
        <taxon>Pseudomonadati</taxon>
        <taxon>Bacteroidota</taxon>
        <taxon>Cytophagia</taxon>
        <taxon>Cytophagales</taxon>
        <taxon>Cyclobacteriaceae</taxon>
        <taxon>Aquiflexum</taxon>
    </lineage>
</organism>
<name>A0A1W2H0U1_9BACT</name>
<dbReference type="Proteomes" id="UP000192333">
    <property type="component" value="Chromosome I"/>
</dbReference>
<dbReference type="EMBL" id="LT838813">
    <property type="protein sequence ID" value="SMD44169.1"/>
    <property type="molecule type" value="Genomic_DNA"/>
</dbReference>